<proteinExistence type="predicted"/>
<feature type="compositionally biased region" description="Basic and acidic residues" evidence="1">
    <location>
        <begin position="72"/>
        <end position="82"/>
    </location>
</feature>
<feature type="region of interest" description="Disordered" evidence="1">
    <location>
        <begin position="48"/>
        <end position="109"/>
    </location>
</feature>
<organism evidence="2 3">
    <name type="scientific">Streptomyces demainii</name>
    <dbReference type="NCBI Taxonomy" id="588122"/>
    <lineage>
        <taxon>Bacteria</taxon>
        <taxon>Bacillati</taxon>
        <taxon>Actinomycetota</taxon>
        <taxon>Actinomycetes</taxon>
        <taxon>Kitasatosporales</taxon>
        <taxon>Streptomycetaceae</taxon>
        <taxon>Streptomyces</taxon>
    </lineage>
</organism>
<dbReference type="Proteomes" id="UP001234880">
    <property type="component" value="Unassembled WGS sequence"/>
</dbReference>
<name>A0ABT9L4L5_9ACTN</name>
<keyword evidence="3" id="KW-1185">Reference proteome</keyword>
<reference evidence="2 3" key="1">
    <citation type="submission" date="2023-07" db="EMBL/GenBank/DDBJ databases">
        <title>Sequencing the genomes of 1000 actinobacteria strains.</title>
        <authorList>
            <person name="Klenk H.-P."/>
        </authorList>
    </citation>
    <scope>NUCLEOTIDE SEQUENCE [LARGE SCALE GENOMIC DNA]</scope>
    <source>
        <strain evidence="2 3">DSM 41600</strain>
    </source>
</reference>
<protein>
    <submittedName>
        <fullName evidence="2">Uncharacterized protein</fullName>
    </submittedName>
</protein>
<gene>
    <name evidence="2" type="ORF">JOF35_007968</name>
</gene>
<evidence type="ECO:0000313" key="3">
    <source>
        <dbReference type="Proteomes" id="UP001234880"/>
    </source>
</evidence>
<accession>A0ABT9L4L5</accession>
<sequence length="109" mass="11305">MCSGDTAPTPARPPLPHRRALAEAARAGVPPPLVAFHAVQVTVSDIIRHTGPDLGPRPAADWTTDRPPTGVRPERGRTRPESCGDIAVRPTDRPRGGGPVGGDGPDRGG</sequence>
<evidence type="ECO:0000256" key="1">
    <source>
        <dbReference type="SAM" id="MobiDB-lite"/>
    </source>
</evidence>
<evidence type="ECO:0000313" key="2">
    <source>
        <dbReference type="EMBL" id="MDP9615630.1"/>
    </source>
</evidence>
<feature type="region of interest" description="Disordered" evidence="1">
    <location>
        <begin position="1"/>
        <end position="24"/>
    </location>
</feature>
<dbReference type="EMBL" id="JAURUE010000002">
    <property type="protein sequence ID" value="MDP9615630.1"/>
    <property type="molecule type" value="Genomic_DNA"/>
</dbReference>
<comment type="caution">
    <text evidence="2">The sequence shown here is derived from an EMBL/GenBank/DDBJ whole genome shotgun (WGS) entry which is preliminary data.</text>
</comment>